<dbReference type="eggNOG" id="ENOG5033UTW">
    <property type="taxonomic scope" value="Bacteria"/>
</dbReference>
<dbReference type="AlphaFoldDB" id="A0A085A5P5"/>
<comment type="caution">
    <text evidence="1">The sequence shown here is derived from an EMBL/GenBank/DDBJ whole genome shotgun (WGS) entry which is preliminary data.</text>
</comment>
<reference evidence="2" key="1">
    <citation type="submission" date="2014-05" db="EMBL/GenBank/DDBJ databases">
        <title>ATOL: Assembling a taxonomically balanced genome-scale reconstruction of the evolutionary history of the Enterobacteriaceae.</title>
        <authorList>
            <person name="Plunkett G. III"/>
            <person name="Neeno-Eckwall E.C."/>
            <person name="Glasner J.D."/>
            <person name="Perna N.T."/>
        </authorList>
    </citation>
    <scope>NUCLEOTIDE SEQUENCE [LARGE SCALE GENOMIC DNA]</scope>
    <source>
        <strain evidence="2">ATCC 49490</strain>
    </source>
</reference>
<evidence type="ECO:0000313" key="1">
    <source>
        <dbReference type="EMBL" id="KFC05540.1"/>
    </source>
</evidence>
<dbReference type="EMBL" id="JMTB01000089">
    <property type="protein sequence ID" value="KFC05540.1"/>
    <property type="molecule type" value="Genomic_DNA"/>
</dbReference>
<accession>A0A085A5P5</accession>
<sequence length="236" mass="27030">MYVKPSDVLSPRGQVKVLDVLYDGGEWDVSVARLLYRDDLNAPYEECTGIRWNGNLDEGSKGMPLSRGYPVWFIIPQEFSECLQARALDLNTDDVPAVITEIKMQVEQERKTHPHAYMLEYKTERNLSASDIDTIMEELRKYGIFAAFTEGAHTTDINGVHSLNLMFPSRNKRKSGSMVWRDFEYDGQNVTIEFQGERIVVMMNGEYWQTFSSETKAEEAIKAELGLPADQEIAWK</sequence>
<name>A0A085A5P5_9ENTR</name>
<dbReference type="OrthoDB" id="7283415at2"/>
<organism evidence="1 2">
    <name type="scientific">Trabulsiella guamensis ATCC 49490</name>
    <dbReference type="NCBI Taxonomy" id="1005994"/>
    <lineage>
        <taxon>Bacteria</taxon>
        <taxon>Pseudomonadati</taxon>
        <taxon>Pseudomonadota</taxon>
        <taxon>Gammaproteobacteria</taxon>
        <taxon>Enterobacterales</taxon>
        <taxon>Enterobacteriaceae</taxon>
        <taxon>Trabulsiella</taxon>
    </lineage>
</organism>
<dbReference type="RefSeq" id="WP_051857358.1">
    <property type="nucleotide sequence ID" value="NZ_JMTB01000089.1"/>
</dbReference>
<dbReference type="Proteomes" id="UP000028630">
    <property type="component" value="Unassembled WGS sequence"/>
</dbReference>
<protein>
    <submittedName>
        <fullName evidence="1">Uncharacterized protein</fullName>
    </submittedName>
</protein>
<gene>
    <name evidence="1" type="ORF">GTGU_02806</name>
</gene>
<proteinExistence type="predicted"/>
<evidence type="ECO:0000313" key="2">
    <source>
        <dbReference type="Proteomes" id="UP000028630"/>
    </source>
</evidence>
<keyword evidence="2" id="KW-1185">Reference proteome</keyword>